<feature type="domain" description="Helicase ATP-binding" evidence="8">
    <location>
        <begin position="327"/>
        <end position="527"/>
    </location>
</feature>
<evidence type="ECO:0000259" key="9">
    <source>
        <dbReference type="PROSITE" id="PS51194"/>
    </source>
</evidence>
<sequence length="904" mass="101149">MSVKRGWWEVVDAEHHGPKKRQVPTPDWGANLASPTHNSDGFLPHASDRPALWLESESSCGELYTPLPGTLGPTDEVCFGMLCGVKTQFLDDQNIASIQINDKGSPISYHQLQIVMKRIHIIQTDDGTDIALLNNQASKALSSLDRRKLVRYDVYVATSEWASKIQAFTTLGKSICLDVDIYFYGSLHNSKGVGRILSDIGLFLQQPDYLDSSIPYVNPHEIKFPTIDTSESSLAVPMLTSTSMHSLSTDMVNTVLENLDHHGSLATLDVDITTVKTELKPHQREALDFIAHRESPQTDKRFSLFKLGTDSRNQQYYEHAIIGTRKPGKPLEDFGGIIADEMGLGKTLTMIAAIVRTLRQARSFVGGTFCDGKVRRTTKRTGATLVICPAVLLMDGWSEEVSRHVSRGFLKCTKYHGTSKPTETQILESDIVMTTYATLIADSSRNGALQSFHWFRIVIDEGLKMMGRPFNKFDTNEYIAHSIRHQNTKQFRAVASLASKHRWCLTATPIQNDMNDLGALVRFLRVPQLDALSSFYTYVAGPIERRQAAGLQRLRDLLRCICLRRTKDLLKLPEPDMRVQRIRLTEEERTTYCSIGEDHRLAIDQAINKGNLTEASSGLFRAILRLRMFCSSGLYNDEAQQSTSTKDEGLSLLEQEDQAVCSFCSCEVTSVGDLDSAGSGLLLSCSHLLCCDCVTAECQFSRNRIRCVTCGMVSKGLARRQESEEGPTTLGNYNSKLQAIVQDIMLHPTEKCIIFSSWKKSIQVAAVYLNAHGIPVCMVDGSMTLPERRNQILHFQNDRTIPALLMTLGTGAVGLNLTVANRVHMLEPQWNPQIEKQAIGRVIRLGQEKQVTAIRYIADDTVEQYIQTRQEKKLHLAQLGWDSSKEPEEDKLQKLMDMNLLLSV</sequence>
<evidence type="ECO:0000256" key="2">
    <source>
        <dbReference type="ARBA" id="ARBA00022741"/>
    </source>
</evidence>
<dbReference type="InterPro" id="IPR038718">
    <property type="entry name" value="SNF2-like_sf"/>
</dbReference>
<dbReference type="InterPro" id="IPR027417">
    <property type="entry name" value="P-loop_NTPase"/>
</dbReference>
<dbReference type="STRING" id="1231657.A0A1Y2AA78"/>
<keyword evidence="6" id="KW-0067">ATP-binding</keyword>
<evidence type="ECO:0000313" key="11">
    <source>
        <dbReference type="Proteomes" id="UP000193144"/>
    </source>
</evidence>
<dbReference type="PROSITE" id="PS51194">
    <property type="entry name" value="HELICASE_CTER"/>
    <property type="match status" value="1"/>
</dbReference>
<dbReference type="PROSITE" id="PS00518">
    <property type="entry name" value="ZF_RING_1"/>
    <property type="match status" value="1"/>
</dbReference>
<dbReference type="PANTHER" id="PTHR45626">
    <property type="entry name" value="TRANSCRIPTION TERMINATION FACTOR 2-RELATED"/>
    <property type="match status" value="1"/>
</dbReference>
<organism evidence="10 11">
    <name type="scientific">Clohesyomyces aquaticus</name>
    <dbReference type="NCBI Taxonomy" id="1231657"/>
    <lineage>
        <taxon>Eukaryota</taxon>
        <taxon>Fungi</taxon>
        <taxon>Dikarya</taxon>
        <taxon>Ascomycota</taxon>
        <taxon>Pezizomycotina</taxon>
        <taxon>Dothideomycetes</taxon>
        <taxon>Pleosporomycetidae</taxon>
        <taxon>Pleosporales</taxon>
        <taxon>Lindgomycetaceae</taxon>
        <taxon>Clohesyomyces</taxon>
    </lineage>
</organism>
<dbReference type="SMART" id="SM00487">
    <property type="entry name" value="DEXDc"/>
    <property type="match status" value="1"/>
</dbReference>
<protein>
    <submittedName>
        <fullName evidence="10">SNF2 family N-terminal domain-domain-containing protein</fullName>
    </submittedName>
</protein>
<keyword evidence="1" id="KW-0479">Metal-binding</keyword>
<gene>
    <name evidence="10" type="ORF">BCR34DRAFT_595385</name>
</gene>
<dbReference type="GO" id="GO:0016787">
    <property type="term" value="F:hydrolase activity"/>
    <property type="evidence" value="ECO:0007669"/>
    <property type="project" value="UniProtKB-KW"/>
</dbReference>
<feature type="region of interest" description="Disordered" evidence="7">
    <location>
        <begin position="15"/>
        <end position="41"/>
    </location>
</feature>
<evidence type="ECO:0000256" key="4">
    <source>
        <dbReference type="ARBA" id="ARBA00022801"/>
    </source>
</evidence>
<dbReference type="GO" id="GO:0008094">
    <property type="term" value="F:ATP-dependent activity, acting on DNA"/>
    <property type="evidence" value="ECO:0007669"/>
    <property type="project" value="TreeGrafter"/>
</dbReference>
<dbReference type="Proteomes" id="UP000193144">
    <property type="component" value="Unassembled WGS sequence"/>
</dbReference>
<keyword evidence="5" id="KW-0862">Zinc</keyword>
<proteinExistence type="predicted"/>
<dbReference type="InterPro" id="IPR050628">
    <property type="entry name" value="SNF2_RAD54_helicase_TF"/>
</dbReference>
<dbReference type="InterPro" id="IPR000330">
    <property type="entry name" value="SNF2_N"/>
</dbReference>
<reference evidence="10 11" key="1">
    <citation type="submission" date="2016-07" db="EMBL/GenBank/DDBJ databases">
        <title>Pervasive Adenine N6-methylation of Active Genes in Fungi.</title>
        <authorList>
            <consortium name="DOE Joint Genome Institute"/>
            <person name="Mondo S.J."/>
            <person name="Dannebaum R.O."/>
            <person name="Kuo R.C."/>
            <person name="Labutti K."/>
            <person name="Haridas S."/>
            <person name="Kuo A."/>
            <person name="Salamov A."/>
            <person name="Ahrendt S.R."/>
            <person name="Lipzen A."/>
            <person name="Sullivan W."/>
            <person name="Andreopoulos W.B."/>
            <person name="Clum A."/>
            <person name="Lindquist E."/>
            <person name="Daum C."/>
            <person name="Ramamoorthy G.K."/>
            <person name="Gryganskyi A."/>
            <person name="Culley D."/>
            <person name="Magnuson J.K."/>
            <person name="James T.Y."/>
            <person name="O'Malley M.A."/>
            <person name="Stajich J.E."/>
            <person name="Spatafora J.W."/>
            <person name="Visel A."/>
            <person name="Grigoriev I.V."/>
        </authorList>
    </citation>
    <scope>NUCLEOTIDE SEQUENCE [LARGE SCALE GENOMIC DNA]</scope>
    <source>
        <strain evidence="10 11">CBS 115471</strain>
    </source>
</reference>
<dbReference type="Gene3D" id="3.40.50.300">
    <property type="entry name" value="P-loop containing nucleotide triphosphate hydrolases"/>
    <property type="match status" value="1"/>
</dbReference>
<dbReference type="Pfam" id="PF00176">
    <property type="entry name" value="SNF2-rel_dom"/>
    <property type="match status" value="1"/>
</dbReference>
<evidence type="ECO:0000256" key="1">
    <source>
        <dbReference type="ARBA" id="ARBA00022723"/>
    </source>
</evidence>
<dbReference type="EMBL" id="MCFA01000002">
    <property type="protein sequence ID" value="ORY19418.1"/>
    <property type="molecule type" value="Genomic_DNA"/>
</dbReference>
<dbReference type="GO" id="GO:0005634">
    <property type="term" value="C:nucleus"/>
    <property type="evidence" value="ECO:0007669"/>
    <property type="project" value="TreeGrafter"/>
</dbReference>
<evidence type="ECO:0000259" key="8">
    <source>
        <dbReference type="PROSITE" id="PS51192"/>
    </source>
</evidence>
<dbReference type="InterPro" id="IPR014001">
    <property type="entry name" value="Helicase_ATP-bd"/>
</dbReference>
<evidence type="ECO:0000313" key="10">
    <source>
        <dbReference type="EMBL" id="ORY19418.1"/>
    </source>
</evidence>
<dbReference type="SUPFAM" id="SSF52540">
    <property type="entry name" value="P-loop containing nucleoside triphosphate hydrolases"/>
    <property type="match status" value="2"/>
</dbReference>
<dbReference type="PANTHER" id="PTHR45626:SF52">
    <property type="entry name" value="SINGLE-STRANDED DNA-DEPENDENT ATPASE (EUROFUNG)"/>
    <property type="match status" value="1"/>
</dbReference>
<dbReference type="CDD" id="cd18793">
    <property type="entry name" value="SF2_C_SNF"/>
    <property type="match status" value="1"/>
</dbReference>
<keyword evidence="11" id="KW-1185">Reference proteome</keyword>
<feature type="domain" description="Helicase C-terminal" evidence="9">
    <location>
        <begin position="736"/>
        <end position="892"/>
    </location>
</feature>
<dbReference type="GO" id="GO:0006281">
    <property type="term" value="P:DNA repair"/>
    <property type="evidence" value="ECO:0007669"/>
    <property type="project" value="TreeGrafter"/>
</dbReference>
<dbReference type="AlphaFoldDB" id="A0A1Y2AA78"/>
<dbReference type="GO" id="GO:0005524">
    <property type="term" value="F:ATP binding"/>
    <property type="evidence" value="ECO:0007669"/>
    <property type="project" value="UniProtKB-KW"/>
</dbReference>
<keyword evidence="4" id="KW-0378">Hydrolase</keyword>
<name>A0A1Y2AA78_9PLEO</name>
<comment type="caution">
    <text evidence="10">The sequence shown here is derived from an EMBL/GenBank/DDBJ whole genome shotgun (WGS) entry which is preliminary data.</text>
</comment>
<accession>A0A1Y2AA78</accession>
<evidence type="ECO:0000256" key="6">
    <source>
        <dbReference type="ARBA" id="ARBA00022840"/>
    </source>
</evidence>
<evidence type="ECO:0000256" key="7">
    <source>
        <dbReference type="SAM" id="MobiDB-lite"/>
    </source>
</evidence>
<dbReference type="CDD" id="cd18008">
    <property type="entry name" value="DEXDc_SHPRH-like"/>
    <property type="match status" value="1"/>
</dbReference>
<dbReference type="GO" id="GO:0008270">
    <property type="term" value="F:zinc ion binding"/>
    <property type="evidence" value="ECO:0007669"/>
    <property type="project" value="UniProtKB-KW"/>
</dbReference>
<dbReference type="PROSITE" id="PS51192">
    <property type="entry name" value="HELICASE_ATP_BIND_1"/>
    <property type="match status" value="1"/>
</dbReference>
<evidence type="ECO:0000256" key="3">
    <source>
        <dbReference type="ARBA" id="ARBA00022771"/>
    </source>
</evidence>
<dbReference type="InterPro" id="IPR049730">
    <property type="entry name" value="SNF2/RAD54-like_C"/>
</dbReference>
<dbReference type="InterPro" id="IPR017907">
    <property type="entry name" value="Znf_RING_CS"/>
</dbReference>
<keyword evidence="2" id="KW-0547">Nucleotide-binding</keyword>
<dbReference type="SMART" id="SM00490">
    <property type="entry name" value="HELICc"/>
    <property type="match status" value="1"/>
</dbReference>
<dbReference type="OrthoDB" id="448448at2759"/>
<dbReference type="Gene3D" id="3.40.50.10810">
    <property type="entry name" value="Tandem AAA-ATPase domain"/>
    <property type="match status" value="1"/>
</dbReference>
<keyword evidence="3" id="KW-0863">Zinc-finger</keyword>
<evidence type="ECO:0000256" key="5">
    <source>
        <dbReference type="ARBA" id="ARBA00022833"/>
    </source>
</evidence>
<dbReference type="InterPro" id="IPR001650">
    <property type="entry name" value="Helicase_C-like"/>
</dbReference>
<dbReference type="Pfam" id="PF00271">
    <property type="entry name" value="Helicase_C"/>
    <property type="match status" value="1"/>
</dbReference>